<dbReference type="InterPro" id="IPR045599">
    <property type="entry name" value="DUF6456"/>
</dbReference>
<protein>
    <recommendedName>
        <fullName evidence="2">DUF6456 domain-containing protein</fullName>
    </recommendedName>
</protein>
<gene>
    <name evidence="3" type="ORF">GWI71_04425</name>
</gene>
<evidence type="ECO:0000259" key="2">
    <source>
        <dbReference type="Pfam" id="PF20057"/>
    </source>
</evidence>
<sequence length="269" mass="28209">MTPPLPQLRRTLKWLAAGPLAPEAVTARLGDAAAAGDLIRHLLAEGLAARQAEGLTLSAAGRLHLRRLMSGADDPFRAQHQDRHPPASGPMSGPDEGRDSGKDPGAASGSAAGAVRAAVNLSESPLAWLAQRRDSQGRPLLDRDQVEAGERLRLDFTRARLMPHLAGGWRTERVDGGAGAGHPAVEAGDQGLAARRRTESALAAVGPGLAPVLVDVCCHLKGLSTVERERGWPPRSAKVVLGLALTTLARHYGLGLVGIRPPARRGRPT</sequence>
<reference evidence="3 4" key="1">
    <citation type="submission" date="2020-01" db="EMBL/GenBank/DDBJ databases">
        <authorList>
            <person name="Peng S.Y."/>
            <person name="Li J."/>
            <person name="Wang M."/>
            <person name="Wang L."/>
            <person name="Wang C.Q."/>
            <person name="Wang J.R."/>
        </authorList>
    </citation>
    <scope>NUCLEOTIDE SEQUENCE [LARGE SCALE GENOMIC DNA]</scope>
    <source>
        <strain evidence="3 4">XCT-34</strain>
    </source>
</reference>
<dbReference type="EMBL" id="JAABLP010000001">
    <property type="protein sequence ID" value="NBN62921.1"/>
    <property type="molecule type" value="Genomic_DNA"/>
</dbReference>
<comment type="caution">
    <text evidence="3">The sequence shown here is derived from an EMBL/GenBank/DDBJ whole genome shotgun (WGS) entry which is preliminary data.</text>
</comment>
<evidence type="ECO:0000256" key="1">
    <source>
        <dbReference type="SAM" id="MobiDB-lite"/>
    </source>
</evidence>
<proteinExistence type="predicted"/>
<feature type="region of interest" description="Disordered" evidence="1">
    <location>
        <begin position="75"/>
        <end position="112"/>
    </location>
</feature>
<dbReference type="Proteomes" id="UP000541347">
    <property type="component" value="Unassembled WGS sequence"/>
</dbReference>
<name>A0ABW9ZDZ4_9HYPH</name>
<keyword evidence="4" id="KW-1185">Reference proteome</keyword>
<evidence type="ECO:0000313" key="3">
    <source>
        <dbReference type="EMBL" id="NBN62921.1"/>
    </source>
</evidence>
<feature type="domain" description="DUF6456" evidence="2">
    <location>
        <begin position="118"/>
        <end position="253"/>
    </location>
</feature>
<feature type="compositionally biased region" description="Basic and acidic residues" evidence="1">
    <location>
        <begin position="75"/>
        <end position="85"/>
    </location>
</feature>
<dbReference type="Pfam" id="PF20057">
    <property type="entry name" value="DUF6456"/>
    <property type="match status" value="1"/>
</dbReference>
<evidence type="ECO:0000313" key="4">
    <source>
        <dbReference type="Proteomes" id="UP000541347"/>
    </source>
</evidence>
<accession>A0ABW9ZDZ4</accession>
<organism evidence="3 4">
    <name type="scientific">Pannonibacter tanglangensis</name>
    <dbReference type="NCBI Taxonomy" id="2750084"/>
    <lineage>
        <taxon>Bacteria</taxon>
        <taxon>Pseudomonadati</taxon>
        <taxon>Pseudomonadota</taxon>
        <taxon>Alphaproteobacteria</taxon>
        <taxon>Hyphomicrobiales</taxon>
        <taxon>Stappiaceae</taxon>
        <taxon>Pannonibacter</taxon>
    </lineage>
</organism>
<dbReference type="RefSeq" id="WP_161674272.1">
    <property type="nucleotide sequence ID" value="NZ_JAABLP010000001.1"/>
</dbReference>